<proteinExistence type="predicted"/>
<organism evidence="1 2">
    <name type="scientific">Modicella reniformis</name>
    <dbReference type="NCBI Taxonomy" id="1440133"/>
    <lineage>
        <taxon>Eukaryota</taxon>
        <taxon>Fungi</taxon>
        <taxon>Fungi incertae sedis</taxon>
        <taxon>Mucoromycota</taxon>
        <taxon>Mortierellomycotina</taxon>
        <taxon>Mortierellomycetes</taxon>
        <taxon>Mortierellales</taxon>
        <taxon>Mortierellaceae</taxon>
        <taxon>Modicella</taxon>
    </lineage>
</organism>
<keyword evidence="2" id="KW-1185">Reference proteome</keyword>
<name>A0A9P6IGP1_9FUNG</name>
<dbReference type="EMBL" id="JAAAHW010011668">
    <property type="protein sequence ID" value="KAF9918256.1"/>
    <property type="molecule type" value="Genomic_DNA"/>
</dbReference>
<sequence length="75" mass="8734">MCPVMLTVGNETDTFRQELDYAWTPMNDLGHHWSNHNDIDSHPEGWFMSNIHIPLLKLLDFIIGTQHEMKEKQGA</sequence>
<gene>
    <name evidence="1" type="ORF">BGZ65_012543</name>
</gene>
<comment type="caution">
    <text evidence="1">The sequence shown here is derived from an EMBL/GenBank/DDBJ whole genome shotgun (WGS) entry which is preliminary data.</text>
</comment>
<accession>A0A9P6IGP1</accession>
<evidence type="ECO:0000313" key="1">
    <source>
        <dbReference type="EMBL" id="KAF9918256.1"/>
    </source>
</evidence>
<feature type="non-terminal residue" evidence="1">
    <location>
        <position position="1"/>
    </location>
</feature>
<dbReference type="AlphaFoldDB" id="A0A9P6IGP1"/>
<protein>
    <submittedName>
        <fullName evidence="1">Uncharacterized protein</fullName>
    </submittedName>
</protein>
<reference evidence="1" key="1">
    <citation type="journal article" date="2020" name="Fungal Divers.">
        <title>Resolving the Mortierellaceae phylogeny through synthesis of multi-gene phylogenetics and phylogenomics.</title>
        <authorList>
            <person name="Vandepol N."/>
            <person name="Liber J."/>
            <person name="Desiro A."/>
            <person name="Na H."/>
            <person name="Kennedy M."/>
            <person name="Barry K."/>
            <person name="Grigoriev I.V."/>
            <person name="Miller A.N."/>
            <person name="O'Donnell K."/>
            <person name="Stajich J.E."/>
            <person name="Bonito G."/>
        </authorList>
    </citation>
    <scope>NUCLEOTIDE SEQUENCE</scope>
    <source>
        <strain evidence="1">MES-2147</strain>
    </source>
</reference>
<evidence type="ECO:0000313" key="2">
    <source>
        <dbReference type="Proteomes" id="UP000749646"/>
    </source>
</evidence>
<dbReference type="Proteomes" id="UP000749646">
    <property type="component" value="Unassembled WGS sequence"/>
</dbReference>